<proteinExistence type="predicted"/>
<sequence>MAAILSPSPGEFEMGETERAFAVLPAVSQLLFLGEEYYCQVMKTEEDSLNKRQSQIAGKVYVIVHTGNLGCKPDCSHPPDKGLFGLILYPTAYVMD</sequence>
<dbReference type="EMBL" id="JASSZA010000002">
    <property type="protein sequence ID" value="KAK2117901.1"/>
    <property type="molecule type" value="Genomic_DNA"/>
</dbReference>
<comment type="caution">
    <text evidence="1">The sequence shown here is derived from an EMBL/GenBank/DDBJ whole genome shotgun (WGS) entry which is preliminary data.</text>
</comment>
<protein>
    <submittedName>
        <fullName evidence="1">Uncharacterized protein</fullName>
    </submittedName>
</protein>
<name>A0ABQ9W8H6_SAGOE</name>
<reference evidence="1 2" key="1">
    <citation type="submission" date="2023-05" db="EMBL/GenBank/DDBJ databases">
        <title>B98-5 Cell Line De Novo Hybrid Assembly: An Optical Mapping Approach.</title>
        <authorList>
            <person name="Kananen K."/>
            <person name="Auerbach J.A."/>
            <person name="Kautto E."/>
            <person name="Blachly J.S."/>
        </authorList>
    </citation>
    <scope>NUCLEOTIDE SEQUENCE [LARGE SCALE GENOMIC DNA]</scope>
    <source>
        <strain evidence="1">B95-8</strain>
        <tissue evidence="1">Cell line</tissue>
    </source>
</reference>
<dbReference type="Proteomes" id="UP001266305">
    <property type="component" value="Unassembled WGS sequence"/>
</dbReference>
<evidence type="ECO:0000313" key="1">
    <source>
        <dbReference type="EMBL" id="KAK2117901.1"/>
    </source>
</evidence>
<evidence type="ECO:0000313" key="2">
    <source>
        <dbReference type="Proteomes" id="UP001266305"/>
    </source>
</evidence>
<keyword evidence="2" id="KW-1185">Reference proteome</keyword>
<gene>
    <name evidence="1" type="ORF">P7K49_004788</name>
</gene>
<organism evidence="1 2">
    <name type="scientific">Saguinus oedipus</name>
    <name type="common">Cotton-top tamarin</name>
    <name type="synonym">Oedipomidas oedipus</name>
    <dbReference type="NCBI Taxonomy" id="9490"/>
    <lineage>
        <taxon>Eukaryota</taxon>
        <taxon>Metazoa</taxon>
        <taxon>Chordata</taxon>
        <taxon>Craniata</taxon>
        <taxon>Vertebrata</taxon>
        <taxon>Euteleostomi</taxon>
        <taxon>Mammalia</taxon>
        <taxon>Eutheria</taxon>
        <taxon>Euarchontoglires</taxon>
        <taxon>Primates</taxon>
        <taxon>Haplorrhini</taxon>
        <taxon>Platyrrhini</taxon>
        <taxon>Cebidae</taxon>
        <taxon>Callitrichinae</taxon>
        <taxon>Saguinus</taxon>
    </lineage>
</organism>
<accession>A0ABQ9W8H6</accession>